<feature type="domain" description="PRISE-like Rossmann-fold" evidence="1">
    <location>
        <begin position="56"/>
        <end position="348"/>
    </location>
</feature>
<dbReference type="EMBL" id="JAYWLC010000003">
    <property type="protein sequence ID" value="MER5171270.1"/>
    <property type="molecule type" value="Genomic_DNA"/>
</dbReference>
<dbReference type="PANTHER" id="PTHR32487">
    <property type="entry name" value="3-OXO-DELTA(4,5)-STEROID 5-BETA-REDUCTASE"/>
    <property type="match status" value="1"/>
</dbReference>
<dbReference type="InterPro" id="IPR055222">
    <property type="entry name" value="PRISE-like_Rossmann-fold"/>
</dbReference>
<evidence type="ECO:0000313" key="3">
    <source>
        <dbReference type="Proteomes" id="UP001438953"/>
    </source>
</evidence>
<dbReference type="SUPFAM" id="SSF51735">
    <property type="entry name" value="NAD(P)-binding Rossmann-fold domains"/>
    <property type="match status" value="1"/>
</dbReference>
<dbReference type="PANTHER" id="PTHR32487:SF0">
    <property type="entry name" value="3-OXO-DELTA(4,5)-STEROID 5-BETA-REDUCTASE"/>
    <property type="match status" value="1"/>
</dbReference>
<evidence type="ECO:0000259" key="1">
    <source>
        <dbReference type="Pfam" id="PF22917"/>
    </source>
</evidence>
<dbReference type="CDD" id="cd08948">
    <property type="entry name" value="5beta-POR_like_SDR_a"/>
    <property type="match status" value="1"/>
</dbReference>
<dbReference type="RefSeq" id="WP_339115047.1">
    <property type="nucleotide sequence ID" value="NZ_JAYWLC010000003.1"/>
</dbReference>
<dbReference type="Proteomes" id="UP001438953">
    <property type="component" value="Unassembled WGS sequence"/>
</dbReference>
<sequence length="348" mass="38510">MSTPHAIVAGGLGVIGRNLVTYLADTLGWRVTAISRRSPDFDTKATYVSADLLDETAAARALAEAGPFTHAFYAAYQEHDDPRTQVEANLTMLQSFVKGVEAASPDLERVVLYEGAKYYGAHLGAFSTPAHEDDPRVMPPMFYYDQEDWLTGYAEGKSWDRVVLRPDVVCGFAIGNPMNLSMVIAVYAAICKELGLPLRFPGTATCYGKLAQVTDATQLAQGSAWAAIEAPEGEYNLTNGDIFRWNHLWKRIARHLDMDPGEPMPISLAEMMADKGPLWDSIREKYGLVDVPFEKLAAWGFGDFIFNCDWDVVSSTTRIRQAGFGTTVDSSAMFLKLIDEFRERKVIP</sequence>
<gene>
    <name evidence="2" type="ORF">VSX56_05715</name>
</gene>
<dbReference type="Pfam" id="PF22917">
    <property type="entry name" value="PRISE"/>
    <property type="match status" value="1"/>
</dbReference>
<evidence type="ECO:0000313" key="2">
    <source>
        <dbReference type="EMBL" id="MER5171270.1"/>
    </source>
</evidence>
<reference evidence="2 3" key="2">
    <citation type="submission" date="2024-06" db="EMBL/GenBank/DDBJ databases">
        <title>Thioclava kandeliae sp. nov. from a rhizosphere soil sample of Kandelia candel in a mangrove.</title>
        <authorList>
            <person name="Mu T."/>
        </authorList>
    </citation>
    <scope>NUCLEOTIDE SEQUENCE [LARGE SCALE GENOMIC DNA]</scope>
    <source>
        <strain evidence="2 3">CPCC 100088</strain>
    </source>
</reference>
<dbReference type="Gene3D" id="3.40.50.720">
    <property type="entry name" value="NAD(P)-binding Rossmann-like Domain"/>
    <property type="match status" value="1"/>
</dbReference>
<accession>A0ABV1SEF1</accession>
<keyword evidence="3" id="KW-1185">Reference proteome</keyword>
<organism evidence="2 3">
    <name type="scientific">Thioclava kandeliae</name>
    <dbReference type="NCBI Taxonomy" id="3070818"/>
    <lineage>
        <taxon>Bacteria</taxon>
        <taxon>Pseudomonadati</taxon>
        <taxon>Pseudomonadota</taxon>
        <taxon>Alphaproteobacteria</taxon>
        <taxon>Rhodobacterales</taxon>
        <taxon>Paracoccaceae</taxon>
        <taxon>Thioclava</taxon>
    </lineage>
</organism>
<dbReference type="InterPro" id="IPR036291">
    <property type="entry name" value="NAD(P)-bd_dom_sf"/>
</dbReference>
<comment type="caution">
    <text evidence="2">The sequence shown here is derived from an EMBL/GenBank/DDBJ whole genome shotgun (WGS) entry which is preliminary data.</text>
</comment>
<protein>
    <submittedName>
        <fullName evidence="2">SDR family oxidoreductase</fullName>
    </submittedName>
</protein>
<proteinExistence type="predicted"/>
<reference evidence="2 3" key="1">
    <citation type="submission" date="2024-01" db="EMBL/GenBank/DDBJ databases">
        <authorList>
            <person name="Deng Y."/>
            <person name="Su J."/>
        </authorList>
    </citation>
    <scope>NUCLEOTIDE SEQUENCE [LARGE SCALE GENOMIC DNA]</scope>
    <source>
        <strain evidence="2 3">CPCC 100088</strain>
    </source>
</reference>
<name>A0ABV1SEF1_9RHOB</name>